<gene>
    <name evidence="2" type="ORF">H4Q31_11550</name>
</gene>
<evidence type="ECO:0000256" key="1">
    <source>
        <dbReference type="SAM" id="Phobius"/>
    </source>
</evidence>
<reference evidence="2 3" key="1">
    <citation type="submission" date="2020-08" db="EMBL/GenBank/DDBJ databases">
        <title>Cohnella phylogeny.</title>
        <authorList>
            <person name="Dunlap C."/>
        </authorList>
    </citation>
    <scope>NUCLEOTIDE SEQUENCE [LARGE SCALE GENOMIC DNA]</scope>
    <source>
        <strain evidence="2 3">DSM 103658</strain>
    </source>
</reference>
<dbReference type="AlphaFoldDB" id="A0A841TF88"/>
<dbReference type="PANTHER" id="PTHR35007:SF2">
    <property type="entry name" value="PILUS ASSEMBLE PROTEIN"/>
    <property type="match status" value="1"/>
</dbReference>
<accession>A0A841TF88</accession>
<feature type="transmembrane region" description="Helical" evidence="1">
    <location>
        <begin position="80"/>
        <end position="99"/>
    </location>
</feature>
<keyword evidence="3" id="KW-1185">Reference proteome</keyword>
<keyword evidence="1" id="KW-1133">Transmembrane helix</keyword>
<feature type="transmembrane region" description="Helical" evidence="1">
    <location>
        <begin position="6"/>
        <end position="33"/>
    </location>
</feature>
<protein>
    <recommendedName>
        <fullName evidence="4">Type II secretion system protein GspF domain-containing protein</fullName>
    </recommendedName>
</protein>
<keyword evidence="1" id="KW-0812">Transmembrane</keyword>
<sequence length="311" mass="35539">MDRYTVPLLLIVLFTFLFIAFYGWFSAGLDSLFRHRRLESRRESSWRTAVAGYLSRLGKPYNRVADLLGAAGWTMTVEKFALLSLLLGLGGAVAGWSLFQSLRSAALFSAMLALLPYGLLRFRLINRQMATRLEFLPALELFYQSYLITGRRHIRTSLQKAVEERHLTGEIQSVFEQLYRNLCVKGNDEGSLRRFAMAVGNVWADYFANMLGVALTEGNDIADNLKELIGDMRKSRMEEQAERHRLLEIRLANFSPLLFLVLFLAVNFRMNGEASYRSYITDPVGRGMLLNAVVLMFISFLMGVYLSRRKL</sequence>
<dbReference type="PANTHER" id="PTHR35007">
    <property type="entry name" value="INTEGRAL MEMBRANE PROTEIN-RELATED"/>
    <property type="match status" value="1"/>
</dbReference>
<dbReference type="Proteomes" id="UP000574133">
    <property type="component" value="Unassembled WGS sequence"/>
</dbReference>
<organism evidence="2 3">
    <name type="scientific">Cohnella lubricantis</name>
    <dbReference type="NCBI Taxonomy" id="2163172"/>
    <lineage>
        <taxon>Bacteria</taxon>
        <taxon>Bacillati</taxon>
        <taxon>Bacillota</taxon>
        <taxon>Bacilli</taxon>
        <taxon>Bacillales</taxon>
        <taxon>Paenibacillaceae</taxon>
        <taxon>Cohnella</taxon>
    </lineage>
</organism>
<dbReference type="EMBL" id="JACJVN010000041">
    <property type="protein sequence ID" value="MBB6677958.1"/>
    <property type="molecule type" value="Genomic_DNA"/>
</dbReference>
<feature type="transmembrane region" description="Helical" evidence="1">
    <location>
        <begin position="105"/>
        <end position="122"/>
    </location>
</feature>
<evidence type="ECO:0000313" key="3">
    <source>
        <dbReference type="Proteomes" id="UP000574133"/>
    </source>
</evidence>
<evidence type="ECO:0000313" key="2">
    <source>
        <dbReference type="EMBL" id="MBB6677958.1"/>
    </source>
</evidence>
<evidence type="ECO:0008006" key="4">
    <source>
        <dbReference type="Google" id="ProtNLM"/>
    </source>
</evidence>
<name>A0A841TF88_9BACL</name>
<proteinExistence type="predicted"/>
<feature type="transmembrane region" description="Helical" evidence="1">
    <location>
        <begin position="288"/>
        <end position="306"/>
    </location>
</feature>
<feature type="transmembrane region" description="Helical" evidence="1">
    <location>
        <begin position="251"/>
        <end position="268"/>
    </location>
</feature>
<comment type="caution">
    <text evidence="2">The sequence shown here is derived from an EMBL/GenBank/DDBJ whole genome shotgun (WGS) entry which is preliminary data.</text>
</comment>
<keyword evidence="1" id="KW-0472">Membrane</keyword>